<dbReference type="EMBL" id="JABSTU010000006">
    <property type="protein sequence ID" value="KAH8027406.1"/>
    <property type="molecule type" value="Genomic_DNA"/>
</dbReference>
<dbReference type="Proteomes" id="UP000821866">
    <property type="component" value="Chromosome 4"/>
</dbReference>
<name>A0A9J6DZA8_RHIMP</name>
<evidence type="ECO:0000313" key="2">
    <source>
        <dbReference type="Proteomes" id="UP000821866"/>
    </source>
</evidence>
<evidence type="ECO:0000313" key="1">
    <source>
        <dbReference type="EMBL" id="KAH8027406.1"/>
    </source>
</evidence>
<sequence length="254" mass="28521">MPNAPIRYYVEPRSCARRGGHDVNKRLKHYDRSALPVEIGEMRADFANMDRDPSQAGRRQRAYSRRQRLLLRVRGTTCCRGRLRGSAPAACYVCSLGGKNAGVPPSLPRRGESSRHSHGVEINSLALQLQTSFTSPFSLPPAADIPGRYNTKKLCFARSVYDVIVDQNNLTYFTVCGKSGSADTIVIDDWQMCTLAPLLQEFGEDNVYNLDEAALFYKMLPMKTFAAKDTTISERKQPKERILSRLLAVTQKEE</sequence>
<accession>A0A9J6DZA8</accession>
<reference evidence="1" key="2">
    <citation type="submission" date="2021-09" db="EMBL/GenBank/DDBJ databases">
        <authorList>
            <person name="Jia N."/>
            <person name="Wang J."/>
            <person name="Shi W."/>
            <person name="Du L."/>
            <person name="Sun Y."/>
            <person name="Zhan W."/>
            <person name="Jiang J."/>
            <person name="Wang Q."/>
            <person name="Zhang B."/>
            <person name="Ji P."/>
            <person name="Sakyi L.B."/>
            <person name="Cui X."/>
            <person name="Yuan T."/>
            <person name="Jiang B."/>
            <person name="Yang W."/>
            <person name="Lam T.T.-Y."/>
            <person name="Chang Q."/>
            <person name="Ding S."/>
            <person name="Wang X."/>
            <person name="Zhu J."/>
            <person name="Ruan X."/>
            <person name="Zhao L."/>
            <person name="Wei J."/>
            <person name="Que T."/>
            <person name="Du C."/>
            <person name="Cheng J."/>
            <person name="Dai P."/>
            <person name="Han X."/>
            <person name="Huang E."/>
            <person name="Gao Y."/>
            <person name="Liu J."/>
            <person name="Shao H."/>
            <person name="Ye R."/>
            <person name="Li L."/>
            <person name="Wei W."/>
            <person name="Wang X."/>
            <person name="Wang C."/>
            <person name="Huo Q."/>
            <person name="Li W."/>
            <person name="Guo W."/>
            <person name="Chen H."/>
            <person name="Chen S."/>
            <person name="Zhou L."/>
            <person name="Zhou L."/>
            <person name="Ni X."/>
            <person name="Tian J."/>
            <person name="Zhou Y."/>
            <person name="Sheng Y."/>
            <person name="Liu T."/>
            <person name="Pan Y."/>
            <person name="Xia L."/>
            <person name="Li J."/>
            <person name="Zhao F."/>
            <person name="Cao W."/>
        </authorList>
    </citation>
    <scope>NUCLEOTIDE SEQUENCE</scope>
    <source>
        <strain evidence="1">Rmic-2018</strain>
        <tissue evidence="1">Larvae</tissue>
    </source>
</reference>
<dbReference type="AlphaFoldDB" id="A0A9J6DZA8"/>
<proteinExistence type="predicted"/>
<gene>
    <name evidence="1" type="ORF">HPB51_005244</name>
</gene>
<comment type="caution">
    <text evidence="1">The sequence shown here is derived from an EMBL/GenBank/DDBJ whole genome shotgun (WGS) entry which is preliminary data.</text>
</comment>
<keyword evidence="2" id="KW-1185">Reference proteome</keyword>
<protein>
    <submittedName>
        <fullName evidence="1">Uncharacterized protein</fullName>
    </submittedName>
</protein>
<reference evidence="1" key="1">
    <citation type="journal article" date="2020" name="Cell">
        <title>Large-Scale Comparative Analyses of Tick Genomes Elucidate Their Genetic Diversity and Vector Capacities.</title>
        <authorList>
            <consortium name="Tick Genome and Microbiome Consortium (TIGMIC)"/>
            <person name="Jia N."/>
            <person name="Wang J."/>
            <person name="Shi W."/>
            <person name="Du L."/>
            <person name="Sun Y."/>
            <person name="Zhan W."/>
            <person name="Jiang J.F."/>
            <person name="Wang Q."/>
            <person name="Zhang B."/>
            <person name="Ji P."/>
            <person name="Bell-Sakyi L."/>
            <person name="Cui X.M."/>
            <person name="Yuan T.T."/>
            <person name="Jiang B.G."/>
            <person name="Yang W.F."/>
            <person name="Lam T.T."/>
            <person name="Chang Q.C."/>
            <person name="Ding S.J."/>
            <person name="Wang X.J."/>
            <person name="Zhu J.G."/>
            <person name="Ruan X.D."/>
            <person name="Zhao L."/>
            <person name="Wei J.T."/>
            <person name="Ye R.Z."/>
            <person name="Que T.C."/>
            <person name="Du C.H."/>
            <person name="Zhou Y.H."/>
            <person name="Cheng J.X."/>
            <person name="Dai P.F."/>
            <person name="Guo W.B."/>
            <person name="Han X.H."/>
            <person name="Huang E.J."/>
            <person name="Li L.F."/>
            <person name="Wei W."/>
            <person name="Gao Y.C."/>
            <person name="Liu J.Z."/>
            <person name="Shao H.Z."/>
            <person name="Wang X."/>
            <person name="Wang C.C."/>
            <person name="Yang T.C."/>
            <person name="Huo Q.B."/>
            <person name="Li W."/>
            <person name="Chen H.Y."/>
            <person name="Chen S.E."/>
            <person name="Zhou L.G."/>
            <person name="Ni X.B."/>
            <person name="Tian J.H."/>
            <person name="Sheng Y."/>
            <person name="Liu T."/>
            <person name="Pan Y.S."/>
            <person name="Xia L.Y."/>
            <person name="Li J."/>
            <person name="Zhao F."/>
            <person name="Cao W.C."/>
        </authorList>
    </citation>
    <scope>NUCLEOTIDE SEQUENCE</scope>
    <source>
        <strain evidence="1">Rmic-2018</strain>
    </source>
</reference>
<organism evidence="1 2">
    <name type="scientific">Rhipicephalus microplus</name>
    <name type="common">Cattle tick</name>
    <name type="synonym">Boophilus microplus</name>
    <dbReference type="NCBI Taxonomy" id="6941"/>
    <lineage>
        <taxon>Eukaryota</taxon>
        <taxon>Metazoa</taxon>
        <taxon>Ecdysozoa</taxon>
        <taxon>Arthropoda</taxon>
        <taxon>Chelicerata</taxon>
        <taxon>Arachnida</taxon>
        <taxon>Acari</taxon>
        <taxon>Parasitiformes</taxon>
        <taxon>Ixodida</taxon>
        <taxon>Ixodoidea</taxon>
        <taxon>Ixodidae</taxon>
        <taxon>Rhipicephalinae</taxon>
        <taxon>Rhipicephalus</taxon>
        <taxon>Boophilus</taxon>
    </lineage>
</organism>